<feature type="active site" evidence="4">
    <location>
        <position position="49"/>
    </location>
</feature>
<accession>K2PXZ4</accession>
<evidence type="ECO:0000256" key="2">
    <source>
        <dbReference type="ARBA" id="ARBA00047806"/>
    </source>
</evidence>
<dbReference type="STRING" id="555500.I215_02063"/>
<sequence length="215" mass="24652">MRNQLLLLGALLFYSISGAIPNPYPKQVDLPSLNAVIQQKDTATFASGCFWCVEAKFSQLEGVLKVTSGYTGGHLKNPTYKQVLTGSTGHAEACNIVFDPSVISYDELLEAFFLSHDPTQLNRQGNDVGTQYRSAIFYHNNSQKEKAEYYINTLTQQLIYNKPIVTQVNPFTKFYIAEDYHQQYYENNPNQSYCQYVIQPELERFKEIFKDKLKK</sequence>
<dbReference type="Pfam" id="PF01625">
    <property type="entry name" value="PMSR"/>
    <property type="match status" value="1"/>
</dbReference>
<dbReference type="eggNOG" id="COG0225">
    <property type="taxonomic scope" value="Bacteria"/>
</dbReference>
<dbReference type="GO" id="GO:0008113">
    <property type="term" value="F:peptide-methionine (S)-S-oxide reductase activity"/>
    <property type="evidence" value="ECO:0007669"/>
    <property type="project" value="UniProtKB-UniRule"/>
</dbReference>
<comment type="caution">
    <text evidence="6">The sequence shown here is derived from an EMBL/GenBank/DDBJ whole genome shotgun (WGS) entry which is preliminary data.</text>
</comment>
<proteinExistence type="inferred from homology"/>
<dbReference type="Proteomes" id="UP000007364">
    <property type="component" value="Unassembled WGS sequence"/>
</dbReference>
<dbReference type="EC" id="1.8.4.11" evidence="4"/>
<dbReference type="AlphaFoldDB" id="K2PXZ4"/>
<dbReference type="HAMAP" id="MF_01401">
    <property type="entry name" value="MsrA"/>
    <property type="match status" value="1"/>
</dbReference>
<feature type="domain" description="Peptide methionine sulphoxide reductase MsrA" evidence="5">
    <location>
        <begin position="42"/>
        <end position="195"/>
    </location>
</feature>
<comment type="catalytic activity">
    <reaction evidence="2 4">
        <text>L-methionyl-[protein] + [thioredoxin]-disulfide + H2O = L-methionyl-(S)-S-oxide-[protein] + [thioredoxin]-dithiol</text>
        <dbReference type="Rhea" id="RHEA:14217"/>
        <dbReference type="Rhea" id="RHEA-COMP:10698"/>
        <dbReference type="Rhea" id="RHEA-COMP:10700"/>
        <dbReference type="Rhea" id="RHEA-COMP:12313"/>
        <dbReference type="Rhea" id="RHEA-COMP:12315"/>
        <dbReference type="ChEBI" id="CHEBI:15377"/>
        <dbReference type="ChEBI" id="CHEBI:16044"/>
        <dbReference type="ChEBI" id="CHEBI:29950"/>
        <dbReference type="ChEBI" id="CHEBI:44120"/>
        <dbReference type="ChEBI" id="CHEBI:50058"/>
        <dbReference type="EC" id="1.8.4.11"/>
    </reaction>
</comment>
<evidence type="ECO:0000313" key="7">
    <source>
        <dbReference type="Proteomes" id="UP000007364"/>
    </source>
</evidence>
<protein>
    <recommendedName>
        <fullName evidence="4">Peptide methionine sulfoxide reductase MsrA</fullName>
        <shortName evidence="4">Protein-methionine-S-oxide reductase</shortName>
        <ecNumber evidence="4">1.8.4.11</ecNumber>
    </recommendedName>
    <alternativeName>
        <fullName evidence="4">Peptide-methionine (S)-S-oxide reductase</fullName>
        <shortName evidence="4">Peptide Met(O) reductase</shortName>
    </alternativeName>
</protein>
<dbReference type="GO" id="GO:0033744">
    <property type="term" value="F:L-methionine:thioredoxin-disulfide S-oxidoreductase activity"/>
    <property type="evidence" value="ECO:0007669"/>
    <property type="project" value="RHEA"/>
</dbReference>
<evidence type="ECO:0000313" key="6">
    <source>
        <dbReference type="EMBL" id="EKF56269.1"/>
    </source>
</evidence>
<organism evidence="6 7">
    <name type="scientific">Galbibacter marinus</name>
    <dbReference type="NCBI Taxonomy" id="555500"/>
    <lineage>
        <taxon>Bacteria</taxon>
        <taxon>Pseudomonadati</taxon>
        <taxon>Bacteroidota</taxon>
        <taxon>Flavobacteriia</taxon>
        <taxon>Flavobacteriales</taxon>
        <taxon>Flavobacteriaceae</taxon>
        <taxon>Galbibacter</taxon>
    </lineage>
</organism>
<dbReference type="InterPro" id="IPR002569">
    <property type="entry name" value="Met_Sox_Rdtase_MsrA_dom"/>
</dbReference>
<evidence type="ECO:0000256" key="3">
    <source>
        <dbReference type="ARBA" id="ARBA00048782"/>
    </source>
</evidence>
<comment type="similarity">
    <text evidence="4">Belongs to the MsrA Met sulfoxide reductase family.</text>
</comment>
<dbReference type="Gene3D" id="3.30.1060.10">
    <property type="entry name" value="Peptide methionine sulphoxide reductase MsrA"/>
    <property type="match status" value="1"/>
</dbReference>
<evidence type="ECO:0000256" key="1">
    <source>
        <dbReference type="ARBA" id="ARBA00023002"/>
    </source>
</evidence>
<dbReference type="OrthoDB" id="4174719at2"/>
<evidence type="ECO:0000256" key="4">
    <source>
        <dbReference type="HAMAP-Rule" id="MF_01401"/>
    </source>
</evidence>
<gene>
    <name evidence="4" type="primary">msrA</name>
    <name evidence="6" type="ORF">I215_02063</name>
</gene>
<reference evidence="6 7" key="1">
    <citation type="journal article" date="2012" name="J. Bacteriol.">
        <title>Genome Sequence of Galbibacter marinum Type Strain ck-I2-15.</title>
        <authorList>
            <person name="Lai Q."/>
            <person name="Li C."/>
            <person name="Shao Z."/>
        </authorList>
    </citation>
    <scope>NUCLEOTIDE SEQUENCE [LARGE SCALE GENOMIC DNA]</scope>
    <source>
        <strain evidence="7">ck-I2-15</strain>
    </source>
</reference>
<dbReference type="PANTHER" id="PTHR43774:SF1">
    <property type="entry name" value="PEPTIDE METHIONINE SULFOXIDE REDUCTASE MSRA 2"/>
    <property type="match status" value="1"/>
</dbReference>
<evidence type="ECO:0000259" key="5">
    <source>
        <dbReference type="Pfam" id="PF01625"/>
    </source>
</evidence>
<dbReference type="NCBIfam" id="TIGR00401">
    <property type="entry name" value="msrA"/>
    <property type="match status" value="1"/>
</dbReference>
<dbReference type="EMBL" id="AMSG01000002">
    <property type="protein sequence ID" value="EKF56269.1"/>
    <property type="molecule type" value="Genomic_DNA"/>
</dbReference>
<keyword evidence="7" id="KW-1185">Reference proteome</keyword>
<keyword evidence="1 4" id="KW-0560">Oxidoreductase</keyword>
<name>K2PXZ4_9FLAO</name>
<dbReference type="SUPFAM" id="SSF55068">
    <property type="entry name" value="Peptide methionine sulfoxide reductase"/>
    <property type="match status" value="1"/>
</dbReference>
<dbReference type="PATRIC" id="fig|555500.3.peg.431"/>
<dbReference type="RefSeq" id="WP_008990288.1">
    <property type="nucleotide sequence ID" value="NZ_AMSG01000002.1"/>
</dbReference>
<dbReference type="InterPro" id="IPR036509">
    <property type="entry name" value="Met_Sox_Rdtase_MsrA_sf"/>
</dbReference>
<comment type="function">
    <text evidence="4">Has an important function as a repair enzyme for proteins that have been inactivated by oxidation. Catalyzes the reversible oxidation-reduction of methionine sulfoxide in proteins to methionine.</text>
</comment>
<dbReference type="PANTHER" id="PTHR43774">
    <property type="entry name" value="PEPTIDE METHIONINE SULFOXIDE REDUCTASE"/>
    <property type="match status" value="1"/>
</dbReference>
<comment type="catalytic activity">
    <reaction evidence="3 4">
        <text>[thioredoxin]-disulfide + L-methionine + H2O = L-methionine (S)-S-oxide + [thioredoxin]-dithiol</text>
        <dbReference type="Rhea" id="RHEA:19993"/>
        <dbReference type="Rhea" id="RHEA-COMP:10698"/>
        <dbReference type="Rhea" id="RHEA-COMP:10700"/>
        <dbReference type="ChEBI" id="CHEBI:15377"/>
        <dbReference type="ChEBI" id="CHEBI:29950"/>
        <dbReference type="ChEBI" id="CHEBI:50058"/>
        <dbReference type="ChEBI" id="CHEBI:57844"/>
        <dbReference type="ChEBI" id="CHEBI:58772"/>
        <dbReference type="EC" id="1.8.4.11"/>
    </reaction>
</comment>